<reference evidence="2 4" key="1">
    <citation type="submission" date="2019-10" db="EMBL/GenBank/DDBJ databases">
        <authorList>
            <person name="Irmler S."/>
            <person name="Berthoud H."/>
            <person name="Roetschi A."/>
            <person name="Arias E."/>
            <person name="Shani N."/>
            <person name="Wuethrich D."/>
            <person name="Bruggmann R."/>
        </authorList>
    </citation>
    <scope>NUCLEOTIDE SEQUENCE [LARGE SCALE GENOMIC DNA]</scope>
    <source>
        <strain evidence="2 4">FAM13073</strain>
    </source>
</reference>
<feature type="transmembrane region" description="Helical" evidence="1">
    <location>
        <begin position="155"/>
        <end position="181"/>
    </location>
</feature>
<proteinExistence type="predicted"/>
<protein>
    <submittedName>
        <fullName evidence="3">ABC transporter permease</fullName>
    </submittedName>
</protein>
<reference evidence="4" key="3">
    <citation type="submission" date="2020-03" db="EMBL/GenBank/DDBJ databases">
        <title>SpeciesPrimer: A bioinformatics pipeline dedicated to the design of qPCR primers for the quantification of bacterial species.</title>
        <authorList>
            <person name="Dreier M."/>
            <person name="Berthoud H."/>
            <person name="Shani N."/>
            <person name="Wechsler D."/>
            <person name="Junier P."/>
        </authorList>
    </citation>
    <scope>NUCLEOTIDE SEQUENCE [LARGE SCALE GENOMIC DNA]</scope>
    <source>
        <strain evidence="4">FAM13073</strain>
    </source>
</reference>
<evidence type="ECO:0000313" key="2">
    <source>
        <dbReference type="EMBL" id="KAF0412969.1"/>
    </source>
</evidence>
<comment type="caution">
    <text evidence="3">The sequence shown here is derived from an EMBL/GenBank/DDBJ whole genome shotgun (WGS) entry which is preliminary data.</text>
</comment>
<feature type="transmembrane region" description="Helical" evidence="1">
    <location>
        <begin position="215"/>
        <end position="235"/>
    </location>
</feature>
<feature type="transmembrane region" description="Helical" evidence="1">
    <location>
        <begin position="255"/>
        <end position="276"/>
    </location>
</feature>
<evidence type="ECO:0000256" key="1">
    <source>
        <dbReference type="SAM" id="Phobius"/>
    </source>
</evidence>
<keyword evidence="1" id="KW-0472">Membrane</keyword>
<feature type="transmembrane region" description="Helical" evidence="1">
    <location>
        <begin position="391"/>
        <end position="412"/>
    </location>
</feature>
<keyword evidence="1" id="KW-0812">Transmembrane</keyword>
<evidence type="ECO:0000313" key="3">
    <source>
        <dbReference type="EMBL" id="MBF7127783.1"/>
    </source>
</evidence>
<dbReference type="Proteomes" id="UP000472573">
    <property type="component" value="Unassembled WGS sequence"/>
</dbReference>
<feature type="transmembrane region" description="Helical" evidence="1">
    <location>
        <begin position="474"/>
        <end position="491"/>
    </location>
</feature>
<dbReference type="RefSeq" id="WP_141822775.1">
    <property type="nucleotide sequence ID" value="NZ_CP023655.1"/>
</dbReference>
<name>A0A6L5A112_PEDPE</name>
<feature type="transmembrane region" description="Helical" evidence="1">
    <location>
        <begin position="6"/>
        <end position="24"/>
    </location>
</feature>
<feature type="transmembrane region" description="Helical" evidence="1">
    <location>
        <begin position="31"/>
        <end position="51"/>
    </location>
</feature>
<keyword evidence="4" id="KW-1185">Reference proteome</keyword>
<feature type="transmembrane region" description="Helical" evidence="1">
    <location>
        <begin position="432"/>
        <end position="453"/>
    </location>
</feature>
<sequence>MALIGLIIFIIAQLGYAGSIRMVGVNKYMSWITSMIIQTLLLYIMAMLNWLRFGLRAVVILGCILFLVRMVMAIFKIQKIPFEGFHYFDLWMIVIGLSLGTTLYSSPLLHYDNYSHWALIVKYLLLQGHLPIASDAIISFTSYPPATALFITQFVTWVGFSSGAMLVGQFLLIWAGLYAVFAVLRDYTRSTNAFILCLTISLINVFNIAIRMNNLLVDFILPVVAAAGIAGVYVYRHQPRLQCVTAFLFGSELFLIKNSGTMYVVMIGFYLLYLLMKNSKEIKWFKRFGKSLGLTALTMVGSYLSFFWWNQHVHATFSTVSKHQISTSAYKNQLASESSKVIMKIGNKFLHQIFSLDSLSTRGFLLVNLTLIIAWVVIRLYLKKPNNLLKVLLALDASFVAYYLSVFAMYIVSMPYSEAINLEGSERYLSSMVILNMMLATMALVVAMDRAMYEPDVSKRGIRSFKNIITKNTYQLSALVLALFSTILMFSEINGIKYRSTIGKEELPVELNHIAKQDMKYNHTKVLVVDPHTADVNDYYAGYVGKYYFFSDKVDGRENFMLSNLDFKKVVQRYQYVALPEWHRTFTTMLRKTYHEDYKVGLYKVTPKGLQKVNQIKN</sequence>
<feature type="transmembrane region" description="Helical" evidence="1">
    <location>
        <begin position="364"/>
        <end position="382"/>
    </location>
</feature>
<feature type="transmembrane region" description="Helical" evidence="1">
    <location>
        <begin position="87"/>
        <end position="104"/>
    </location>
</feature>
<keyword evidence="1" id="KW-1133">Transmembrane helix</keyword>
<gene>
    <name evidence="2" type="ORF">GBO79_07465</name>
    <name evidence="3" type="ORF">ITQ97_08220</name>
</gene>
<accession>A0A6L5A112</accession>
<evidence type="ECO:0000313" key="4">
    <source>
        <dbReference type="Proteomes" id="UP000472573"/>
    </source>
</evidence>
<feature type="transmembrane region" description="Helical" evidence="1">
    <location>
        <begin position="57"/>
        <end position="75"/>
    </location>
</feature>
<dbReference type="Proteomes" id="UP000743107">
    <property type="component" value="Unassembled WGS sequence"/>
</dbReference>
<organism evidence="3 5">
    <name type="scientific">Pediococcus pentosaceus</name>
    <dbReference type="NCBI Taxonomy" id="1255"/>
    <lineage>
        <taxon>Bacteria</taxon>
        <taxon>Bacillati</taxon>
        <taxon>Bacillota</taxon>
        <taxon>Bacilli</taxon>
        <taxon>Lactobacillales</taxon>
        <taxon>Lactobacillaceae</taxon>
        <taxon>Pediococcus</taxon>
    </lineage>
</organism>
<evidence type="ECO:0000313" key="5">
    <source>
        <dbReference type="Proteomes" id="UP000743107"/>
    </source>
</evidence>
<reference evidence="2" key="2">
    <citation type="submission" date="2019-12" db="EMBL/GenBank/DDBJ databases">
        <title>SpeciesPrimer: A bioinformatics pipeline dedicated to the design of qPCR primers for the quantification of bacterial species.</title>
        <authorList>
            <person name="Dreier M."/>
            <person name="Berthoud H."/>
            <person name="Shani N."/>
            <person name="Wechsler D."/>
            <person name="Junier P."/>
        </authorList>
    </citation>
    <scope>NUCLEOTIDE SEQUENCE</scope>
    <source>
        <strain evidence="2">FAM13073</strain>
    </source>
</reference>
<dbReference type="EMBL" id="WENB01000004">
    <property type="protein sequence ID" value="KAF0412969.1"/>
    <property type="molecule type" value="Genomic_DNA"/>
</dbReference>
<reference evidence="3" key="4">
    <citation type="submission" date="2020-11" db="EMBL/GenBank/DDBJ databases">
        <title>Antibiotic susceptibility profiles of Pediococcus pentosaceus from various origins and their implications for the safety assessment of strains with food-technology applications.</title>
        <authorList>
            <person name="Shani N."/>
            <person name="Oberhaensli S."/>
            <person name="Arias E."/>
        </authorList>
    </citation>
    <scope>NUCLEOTIDE SEQUENCE</scope>
    <source>
        <strain evidence="3">FAM 19164</strain>
    </source>
</reference>
<feature type="transmembrane region" description="Helical" evidence="1">
    <location>
        <begin position="193"/>
        <end position="210"/>
    </location>
</feature>
<feature type="transmembrane region" description="Helical" evidence="1">
    <location>
        <begin position="288"/>
        <end position="309"/>
    </location>
</feature>
<dbReference type="EMBL" id="JADOFV010000004">
    <property type="protein sequence ID" value="MBF7127783.1"/>
    <property type="molecule type" value="Genomic_DNA"/>
</dbReference>
<dbReference type="AlphaFoldDB" id="A0A6L5A112"/>